<proteinExistence type="predicted"/>
<gene>
    <name evidence="2" type="ORF">TSPGSL018_24415</name>
</gene>
<evidence type="ECO:0000256" key="1">
    <source>
        <dbReference type="SAM" id="MobiDB-lite"/>
    </source>
</evidence>
<reference evidence="2" key="1">
    <citation type="submission" date="2014-05" db="EMBL/GenBank/DDBJ databases">
        <title>The transcriptome of the halophilic microalga Tetraselmis sp. GSL018 isolated from the Great Salt Lake, Utah.</title>
        <authorList>
            <person name="Jinkerson R.E."/>
            <person name="D'Adamo S."/>
            <person name="Posewitz M.C."/>
        </authorList>
    </citation>
    <scope>NUCLEOTIDE SEQUENCE</scope>
    <source>
        <strain evidence="2">GSL018</strain>
    </source>
</reference>
<sequence>SRLSPGSFAADNTVAGAHDLYSSLEARENSCCMPPRGPNRFFTSIPSTPSPSGQEETKYTTTGKTKCGKISNPVFHNPARGIQEKTFIILWS</sequence>
<feature type="non-terminal residue" evidence="2">
    <location>
        <position position="1"/>
    </location>
</feature>
<dbReference type="EMBL" id="GBEZ01010720">
    <property type="protein sequence ID" value="JAC74993.1"/>
    <property type="molecule type" value="Transcribed_RNA"/>
</dbReference>
<dbReference type="AlphaFoldDB" id="A0A061RSP7"/>
<organism evidence="2">
    <name type="scientific">Tetraselmis sp. GSL018</name>
    <dbReference type="NCBI Taxonomy" id="582737"/>
    <lineage>
        <taxon>Eukaryota</taxon>
        <taxon>Viridiplantae</taxon>
        <taxon>Chlorophyta</taxon>
        <taxon>core chlorophytes</taxon>
        <taxon>Chlorodendrophyceae</taxon>
        <taxon>Chlorodendrales</taxon>
        <taxon>Chlorodendraceae</taxon>
        <taxon>Tetraselmis</taxon>
    </lineage>
</organism>
<name>A0A061RSP7_9CHLO</name>
<protein>
    <submittedName>
        <fullName evidence="2">Uncharacterized protein</fullName>
    </submittedName>
</protein>
<feature type="non-terminal residue" evidence="2">
    <location>
        <position position="92"/>
    </location>
</feature>
<accession>A0A061RSP7</accession>
<evidence type="ECO:0000313" key="2">
    <source>
        <dbReference type="EMBL" id="JAC74993.1"/>
    </source>
</evidence>
<feature type="compositionally biased region" description="Low complexity" evidence="1">
    <location>
        <begin position="43"/>
        <end position="52"/>
    </location>
</feature>
<feature type="region of interest" description="Disordered" evidence="1">
    <location>
        <begin position="35"/>
        <end position="64"/>
    </location>
</feature>